<evidence type="ECO:0000313" key="4">
    <source>
        <dbReference type="Proteomes" id="UP000591071"/>
    </source>
</evidence>
<organism evidence="3 4">
    <name type="scientific">Megasphaera hexanoica</name>
    <dbReference type="NCBI Taxonomy" id="1675036"/>
    <lineage>
        <taxon>Bacteria</taxon>
        <taxon>Bacillati</taxon>
        <taxon>Bacillota</taxon>
        <taxon>Negativicutes</taxon>
        <taxon>Veillonellales</taxon>
        <taxon>Veillonellaceae</taxon>
        <taxon>Megasphaera</taxon>
    </lineage>
</organism>
<sequence>MYVMHMEKILEMNMAAYKRKERQKKDDQPRRPHKGHPAGISLSLPDICPVLG</sequence>
<dbReference type="EMBL" id="JABAFG010000019">
    <property type="protein sequence ID" value="NME29064.1"/>
    <property type="molecule type" value="Genomic_DNA"/>
</dbReference>
<accession>A0A848BXU4</accession>
<dbReference type="Proteomes" id="UP000591071">
    <property type="component" value="Unassembled WGS sequence"/>
</dbReference>
<proteinExistence type="predicted"/>
<feature type="region of interest" description="Disordered" evidence="1">
    <location>
        <begin position="17"/>
        <end position="45"/>
    </location>
</feature>
<dbReference type="RefSeq" id="WP_154662684.1">
    <property type="nucleotide sequence ID" value="NZ_CP011940.1"/>
</dbReference>
<evidence type="ECO:0000256" key="1">
    <source>
        <dbReference type="SAM" id="MobiDB-lite"/>
    </source>
</evidence>
<protein>
    <submittedName>
        <fullName evidence="3">Uncharacterized protein</fullName>
    </submittedName>
</protein>
<evidence type="ECO:0000313" key="5">
    <source>
        <dbReference type="Proteomes" id="UP001605989"/>
    </source>
</evidence>
<name>A0A848BXU4_9FIRM</name>
<gene>
    <name evidence="2" type="ORF">ACGTZG_12475</name>
    <name evidence="3" type="ORF">HF872_10600</name>
</gene>
<reference evidence="3 4" key="1">
    <citation type="submission" date="2020-04" db="EMBL/GenBank/DDBJ databases">
        <authorList>
            <person name="Hitch T.C.A."/>
            <person name="Wylensek D."/>
            <person name="Clavel T."/>
        </authorList>
    </citation>
    <scope>NUCLEOTIDE SEQUENCE [LARGE SCALE GENOMIC DNA]</scope>
    <source>
        <strain evidence="3 4">Oil-RF-744-FAT-WT-6-1</strain>
    </source>
</reference>
<dbReference type="AlphaFoldDB" id="A0A848BXU4"/>
<dbReference type="Proteomes" id="UP001605989">
    <property type="component" value="Unassembled WGS sequence"/>
</dbReference>
<comment type="caution">
    <text evidence="3">The sequence shown here is derived from an EMBL/GenBank/DDBJ whole genome shotgun (WGS) entry which is preliminary data.</text>
</comment>
<evidence type="ECO:0000313" key="2">
    <source>
        <dbReference type="EMBL" id="MFG6274000.1"/>
    </source>
</evidence>
<keyword evidence="5" id="KW-1185">Reference proteome</keyword>
<evidence type="ECO:0000313" key="3">
    <source>
        <dbReference type="EMBL" id="NME29064.1"/>
    </source>
</evidence>
<reference evidence="2 5" key="2">
    <citation type="submission" date="2024-10" db="EMBL/GenBank/DDBJ databases">
        <authorList>
            <person name="Sang B.-I."/>
            <person name="Prabhaharan D."/>
        </authorList>
    </citation>
    <scope>NUCLEOTIDE SEQUENCE [LARGE SCALE GENOMIC DNA]</scope>
    <source>
        <strain evidence="2 5">MH</strain>
    </source>
</reference>
<dbReference type="EMBL" id="JBIEKR010000012">
    <property type="protein sequence ID" value="MFG6274000.1"/>
    <property type="molecule type" value="Genomic_DNA"/>
</dbReference>